<protein>
    <submittedName>
        <fullName evidence="2">Repeat domain-containing protein</fullName>
    </submittedName>
</protein>
<evidence type="ECO:0000313" key="3">
    <source>
        <dbReference type="Proteomes" id="UP000199629"/>
    </source>
</evidence>
<dbReference type="InterPro" id="IPR011519">
    <property type="entry name" value="UnbV_ASPIC"/>
</dbReference>
<evidence type="ECO:0000313" key="2">
    <source>
        <dbReference type="EMBL" id="SCE89918.1"/>
    </source>
</evidence>
<dbReference type="EMBL" id="FMCS01000003">
    <property type="protein sequence ID" value="SCE89918.1"/>
    <property type="molecule type" value="Genomic_DNA"/>
</dbReference>
<dbReference type="Pfam" id="PF07593">
    <property type="entry name" value="UnbV_ASPIC"/>
    <property type="match status" value="1"/>
</dbReference>
<dbReference type="InterPro" id="IPR028994">
    <property type="entry name" value="Integrin_alpha_N"/>
</dbReference>
<proteinExistence type="predicted"/>
<gene>
    <name evidence="2" type="ORF">GA0070214_103109</name>
</gene>
<dbReference type="Gene3D" id="2.130.10.130">
    <property type="entry name" value="Integrin alpha, N-terminal"/>
    <property type="match status" value="1"/>
</dbReference>
<dbReference type="Proteomes" id="UP000199629">
    <property type="component" value="Unassembled WGS sequence"/>
</dbReference>
<dbReference type="InterPro" id="IPR027039">
    <property type="entry name" value="Crtac1"/>
</dbReference>
<feature type="domain" description="ASPIC/UnbV" evidence="1">
    <location>
        <begin position="574"/>
        <end position="635"/>
    </location>
</feature>
<evidence type="ECO:0000259" key="1">
    <source>
        <dbReference type="Pfam" id="PF07593"/>
    </source>
</evidence>
<reference evidence="3" key="1">
    <citation type="submission" date="2016-06" db="EMBL/GenBank/DDBJ databases">
        <authorList>
            <person name="Varghese N."/>
            <person name="Submissions Spin"/>
        </authorList>
    </citation>
    <scope>NUCLEOTIDE SEQUENCE [LARGE SCALE GENOMIC DNA]</scope>
    <source>
        <strain evidence="3">DSM 45246</strain>
    </source>
</reference>
<dbReference type="PANTHER" id="PTHR16026:SF0">
    <property type="entry name" value="CARTILAGE ACIDIC PROTEIN 1"/>
    <property type="match status" value="1"/>
</dbReference>
<organism evidence="2 3">
    <name type="scientific">Micromonospora chaiyaphumensis</name>
    <dbReference type="NCBI Taxonomy" id="307119"/>
    <lineage>
        <taxon>Bacteria</taxon>
        <taxon>Bacillati</taxon>
        <taxon>Actinomycetota</taxon>
        <taxon>Actinomycetes</taxon>
        <taxon>Micromonosporales</taxon>
        <taxon>Micromonosporaceae</taxon>
        <taxon>Micromonospora</taxon>
    </lineage>
</organism>
<dbReference type="SUPFAM" id="SSF69318">
    <property type="entry name" value="Integrin alpha N-terminal domain"/>
    <property type="match status" value="1"/>
</dbReference>
<accession>A0A1C4W167</accession>
<dbReference type="PANTHER" id="PTHR16026">
    <property type="entry name" value="CARTILAGE ACIDIC PROTEIN 1"/>
    <property type="match status" value="1"/>
</dbReference>
<dbReference type="AlphaFoldDB" id="A0A1C4W167"/>
<sequence length="656" mass="70500">MTPKPSGAIRRALPAIFVLALVAGLFVVARLPAASAQERSSLAARFRFTELPIALPPGLPQRTVRQVNPAYQHIRAWISSVGAAIAINDIDGDRAPNDLCLVDTRSDSTVVTPAPVPNQPPRYAPFVLDPAPLPTHAAMAPMGCAPGDFNGDGLTDLLVYYWGRTPVVFLHRPGAAATLSAQAFQPTELVPTTPGPNGAYQGKFWNTNAVSIADFDGDGHPDIGVFNYFPDSQVLDPEGQPNVTMNHSLSRATNGGGAHLLRWTAATTGARPSVSYVEQDAAVPPAAATGWTLGAGSADLDGDLLPELYVANDFGHDHLFRNDSTPGRIRFSLTEGRRGAFTPKSMVVGRDSFKGMSIDFADLEGKGRFDMFVSNITTSWGLEESNFVWRNNATSTEDARRRLDRGEAIFDNKAADLNMAWVGWGWDSKMADFDNSGRLSVVQATGFVKGTINRWSWLQELAMSNDLMLAEPHMWPKAEPGDDIAGSQPFAFWVREDNGRYANISAELGMTDDTPSRGVAVADTDGNGAQDFAVARQWGAPVFYRNEKAGQGNFLGLRLQRPVDGGADGAGSPAYGAQVRIRTADGRTQLAQLDGGSGHSGKRSFDVFFGLGAAGDRPVEAEISWRAVDGTVHHQTTQLTAGWHDVVLTDVAQEVR</sequence>
<keyword evidence="3" id="KW-1185">Reference proteome</keyword>
<name>A0A1C4W167_9ACTN</name>